<evidence type="ECO:0000259" key="5">
    <source>
        <dbReference type="PROSITE" id="PS50111"/>
    </source>
</evidence>
<comment type="subcellular location">
    <subcellularLocation>
        <location evidence="1">Membrane</location>
    </subcellularLocation>
</comment>
<dbReference type="InterPro" id="IPR000014">
    <property type="entry name" value="PAS"/>
</dbReference>
<dbReference type="PANTHER" id="PTHR32089:SF74">
    <property type="entry name" value="METHYL-ACCEPTING CHEMOTAXIS PROTEIN AER"/>
    <property type="match status" value="1"/>
</dbReference>
<dbReference type="STRING" id="1122206.SAMN02745753_00770"/>
<dbReference type="AlphaFoldDB" id="A0A1M4VX96"/>
<dbReference type="CDD" id="cd00130">
    <property type="entry name" value="PAS"/>
    <property type="match status" value="1"/>
</dbReference>
<dbReference type="OrthoDB" id="5675566at2"/>
<evidence type="ECO:0000256" key="1">
    <source>
        <dbReference type="ARBA" id="ARBA00004370"/>
    </source>
</evidence>
<gene>
    <name evidence="7" type="ORF">SAMN02745753_00770</name>
</gene>
<dbReference type="InterPro" id="IPR035965">
    <property type="entry name" value="PAS-like_dom_sf"/>
</dbReference>
<dbReference type="SUPFAM" id="SSF58104">
    <property type="entry name" value="Methyl-accepting chemotaxis protein (MCP) signaling domain"/>
    <property type="match status" value="1"/>
</dbReference>
<dbReference type="InterPro" id="IPR001610">
    <property type="entry name" value="PAC"/>
</dbReference>
<accession>A0A1M4VX96</accession>
<dbReference type="Pfam" id="PF00015">
    <property type="entry name" value="MCPsignal"/>
    <property type="match status" value="1"/>
</dbReference>
<evidence type="ECO:0000313" key="7">
    <source>
        <dbReference type="EMBL" id="SHE73569.1"/>
    </source>
</evidence>
<keyword evidence="4" id="KW-1133">Transmembrane helix</keyword>
<protein>
    <submittedName>
        <fullName evidence="7">Methyl-accepting chemotaxis sensory transducer with Pas/Pac sensor</fullName>
    </submittedName>
</protein>
<dbReference type="InterPro" id="IPR013655">
    <property type="entry name" value="PAS_fold_3"/>
</dbReference>
<dbReference type="PANTHER" id="PTHR32089">
    <property type="entry name" value="METHYL-ACCEPTING CHEMOTAXIS PROTEIN MCPB"/>
    <property type="match status" value="1"/>
</dbReference>
<evidence type="ECO:0000256" key="4">
    <source>
        <dbReference type="SAM" id="Phobius"/>
    </source>
</evidence>
<organism evidence="7 8">
    <name type="scientific">Marinomonas polaris DSM 16579</name>
    <dbReference type="NCBI Taxonomy" id="1122206"/>
    <lineage>
        <taxon>Bacteria</taxon>
        <taxon>Pseudomonadati</taxon>
        <taxon>Pseudomonadota</taxon>
        <taxon>Gammaproteobacteria</taxon>
        <taxon>Oceanospirillales</taxon>
        <taxon>Oceanospirillaceae</taxon>
        <taxon>Marinomonas</taxon>
    </lineage>
</organism>
<dbReference type="InterPro" id="IPR004089">
    <property type="entry name" value="MCPsignal_dom"/>
</dbReference>
<feature type="domain" description="PAS" evidence="6">
    <location>
        <begin position="20"/>
        <end position="59"/>
    </location>
</feature>
<dbReference type="Gene3D" id="3.30.450.20">
    <property type="entry name" value="PAS domain"/>
    <property type="match status" value="1"/>
</dbReference>
<dbReference type="Proteomes" id="UP000184517">
    <property type="component" value="Unassembled WGS sequence"/>
</dbReference>
<keyword evidence="8" id="KW-1185">Reference proteome</keyword>
<keyword evidence="4" id="KW-0812">Transmembrane</keyword>
<dbReference type="GO" id="GO:0006935">
    <property type="term" value="P:chemotaxis"/>
    <property type="evidence" value="ECO:0007669"/>
    <property type="project" value="UniProtKB-ARBA"/>
</dbReference>
<dbReference type="Pfam" id="PF08447">
    <property type="entry name" value="PAS_3"/>
    <property type="match status" value="1"/>
</dbReference>
<proteinExistence type="predicted"/>
<dbReference type="PROSITE" id="PS50111">
    <property type="entry name" value="CHEMOTAXIS_TRANSDUC_2"/>
    <property type="match status" value="1"/>
</dbReference>
<dbReference type="CDD" id="cd11386">
    <property type="entry name" value="MCP_signal"/>
    <property type="match status" value="1"/>
</dbReference>
<dbReference type="SMART" id="SM00086">
    <property type="entry name" value="PAC"/>
    <property type="match status" value="1"/>
</dbReference>
<evidence type="ECO:0000256" key="2">
    <source>
        <dbReference type="ARBA" id="ARBA00023224"/>
    </source>
</evidence>
<sequence>MKKYTDNSREISFPENVRLITTTDLNGDITYANDAFVNVSGYTRDELIGQHHNIIRHPDMPKQAFVNLWETIKSGKSWRGMVKNKCKDGSFYWVDAYVTPIFDHSGKMIEYQSVRSLPSVESKYRAEVEYRKWKTGKPPIRAKKPLLSWEKRLLISIAFPFLVLATIDLANDGVFQACITMTFGLVCIILAKIWLSPFRKLIKGNNSKSGHLLLTYLFTGRNDELGKIDMMLTSQQAEMRAIIARLDNSCFYIRGAKDRSDSCISDASLAVSGQSDHVKEISLAMKKMTDSQQQVATASTDTLEASIESQNATLKGKDQLNQMITSINQLAKSLEQTHRTISALAVSSDNIVKVIDVITAIADQTNLLALNAAIEAARAGEAGRGFAVVADEVRNLAFRTQESTRDIRGIILSLESDTEACVKSIGDGVLASEQTVKLARETDKAFELVLNSVQNINLLATNVDMVMYEQSKISEQTSQKMAVVQESAKFAVESNNTFNKHGAQLSRHLDSLDLLTSHFSTSLNR</sequence>
<evidence type="ECO:0000259" key="6">
    <source>
        <dbReference type="PROSITE" id="PS50112"/>
    </source>
</evidence>
<feature type="domain" description="Methyl-accepting transducer" evidence="5">
    <location>
        <begin position="249"/>
        <end position="485"/>
    </location>
</feature>
<dbReference type="PROSITE" id="PS50112">
    <property type="entry name" value="PAS"/>
    <property type="match status" value="1"/>
</dbReference>
<dbReference type="SUPFAM" id="SSF55785">
    <property type="entry name" value="PYP-like sensor domain (PAS domain)"/>
    <property type="match status" value="1"/>
</dbReference>
<dbReference type="RefSeq" id="WP_072838396.1">
    <property type="nucleotide sequence ID" value="NZ_FQVF01000003.1"/>
</dbReference>
<dbReference type="SMART" id="SM00283">
    <property type="entry name" value="MA"/>
    <property type="match status" value="1"/>
</dbReference>
<keyword evidence="2 3" id="KW-0807">Transducer</keyword>
<reference evidence="8" key="1">
    <citation type="submission" date="2016-11" db="EMBL/GenBank/DDBJ databases">
        <authorList>
            <person name="Varghese N."/>
            <person name="Submissions S."/>
        </authorList>
    </citation>
    <scope>NUCLEOTIDE SEQUENCE [LARGE SCALE GENOMIC DNA]</scope>
    <source>
        <strain evidence="8">DSM 16579</strain>
    </source>
</reference>
<dbReference type="SMART" id="SM00091">
    <property type="entry name" value="PAS"/>
    <property type="match status" value="1"/>
</dbReference>
<feature type="transmembrane region" description="Helical" evidence="4">
    <location>
        <begin position="149"/>
        <end position="167"/>
    </location>
</feature>
<keyword evidence="4" id="KW-0472">Membrane</keyword>
<dbReference type="GO" id="GO:0016020">
    <property type="term" value="C:membrane"/>
    <property type="evidence" value="ECO:0007669"/>
    <property type="project" value="UniProtKB-SubCell"/>
</dbReference>
<dbReference type="Gene3D" id="1.10.287.950">
    <property type="entry name" value="Methyl-accepting chemotaxis protein"/>
    <property type="match status" value="1"/>
</dbReference>
<evidence type="ECO:0000313" key="8">
    <source>
        <dbReference type="Proteomes" id="UP000184517"/>
    </source>
</evidence>
<feature type="transmembrane region" description="Helical" evidence="4">
    <location>
        <begin position="173"/>
        <end position="195"/>
    </location>
</feature>
<dbReference type="GO" id="GO:0007165">
    <property type="term" value="P:signal transduction"/>
    <property type="evidence" value="ECO:0007669"/>
    <property type="project" value="UniProtKB-KW"/>
</dbReference>
<dbReference type="NCBIfam" id="TIGR00229">
    <property type="entry name" value="sensory_box"/>
    <property type="match status" value="1"/>
</dbReference>
<name>A0A1M4VX96_9GAMM</name>
<evidence type="ECO:0000256" key="3">
    <source>
        <dbReference type="PROSITE-ProRule" id="PRU00284"/>
    </source>
</evidence>
<dbReference type="EMBL" id="FQVF01000003">
    <property type="protein sequence ID" value="SHE73569.1"/>
    <property type="molecule type" value="Genomic_DNA"/>
</dbReference>